<reference evidence="4" key="3">
    <citation type="submission" date="2018-08" db="EMBL/GenBank/DDBJ databases">
        <authorList>
            <person name="Guldener U."/>
        </authorList>
    </citation>
    <scope>NUCLEOTIDE SEQUENCE</scope>
    <source>
        <strain evidence="4">UB2</strain>
    </source>
</reference>
<organism evidence="3 5">
    <name type="scientific">Ustilago bromivora</name>
    <dbReference type="NCBI Taxonomy" id="307758"/>
    <lineage>
        <taxon>Eukaryota</taxon>
        <taxon>Fungi</taxon>
        <taxon>Dikarya</taxon>
        <taxon>Basidiomycota</taxon>
        <taxon>Ustilaginomycotina</taxon>
        <taxon>Ustilaginomycetes</taxon>
        <taxon>Ustilaginales</taxon>
        <taxon>Ustilaginaceae</taxon>
        <taxon>Ustilago</taxon>
    </lineage>
</organism>
<accession>A0A1K0H492</accession>
<sequence length="134" mass="14616">MLSSTSALISRAGLRASAPVARRTFTTTPRILSARPDTVSGFRDDHSHNPVPGAHPSPEINIARTRSTIRVLVPSVGIMFAFIGWWFFGHEDRAQRKETIDVGADGFNKLKGSKHRAAQQLANGERNPDGSKVL</sequence>
<feature type="transmembrane region" description="Helical" evidence="2">
    <location>
        <begin position="71"/>
        <end position="88"/>
    </location>
</feature>
<reference evidence="3" key="2">
    <citation type="submission" date="2016-04" db="EMBL/GenBank/DDBJ databases">
        <authorList>
            <person name="Evans L.H."/>
            <person name="Alamgir A."/>
            <person name="Owens N."/>
            <person name="Weber N.D."/>
            <person name="Virtaneva K."/>
            <person name="Barbian K."/>
            <person name="Babar A."/>
            <person name="Rosenke K."/>
        </authorList>
    </citation>
    <scope>NUCLEOTIDE SEQUENCE</scope>
    <source>
        <strain evidence="3">UB2112</strain>
    </source>
</reference>
<keyword evidence="2" id="KW-0812">Transmembrane</keyword>
<evidence type="ECO:0000313" key="6">
    <source>
        <dbReference type="Proteomes" id="UP000658997"/>
    </source>
</evidence>
<dbReference type="Proteomes" id="UP000179920">
    <property type="component" value="Chromosome I"/>
</dbReference>
<dbReference type="AlphaFoldDB" id="A0A1K0H492"/>
<gene>
    <name evidence="4" type="ORF">UBRO2_01984</name>
    <name evidence="3" type="ORF">UBRO_01102</name>
</gene>
<evidence type="ECO:0000313" key="3">
    <source>
        <dbReference type="EMBL" id="SAM59207.1"/>
    </source>
</evidence>
<dbReference type="EMBL" id="LT558117">
    <property type="protein sequence ID" value="SAM59207.1"/>
    <property type="molecule type" value="Genomic_DNA"/>
</dbReference>
<feature type="region of interest" description="Disordered" evidence="1">
    <location>
        <begin position="36"/>
        <end position="57"/>
    </location>
</feature>
<evidence type="ECO:0000256" key="2">
    <source>
        <dbReference type="SAM" id="Phobius"/>
    </source>
</evidence>
<evidence type="ECO:0000313" key="4">
    <source>
        <dbReference type="EMBL" id="SYW77792.1"/>
    </source>
</evidence>
<protein>
    <submittedName>
        <fullName evidence="3">Uncharacterized protein</fullName>
    </submittedName>
</protein>
<evidence type="ECO:0000256" key="1">
    <source>
        <dbReference type="SAM" id="MobiDB-lite"/>
    </source>
</evidence>
<dbReference type="OrthoDB" id="2550557at2759"/>
<keyword evidence="2" id="KW-0472">Membrane</keyword>
<reference evidence="5" key="1">
    <citation type="submission" date="2016-04" db="EMBL/GenBank/DDBJ databases">
        <authorList>
            <person name="Guldener U."/>
            <person name="Guldener U."/>
        </authorList>
    </citation>
    <scope>NUCLEOTIDE SEQUENCE [LARGE SCALE GENOMIC DNA]</scope>
    <source>
        <strain evidence="5">UB2112</strain>
    </source>
</reference>
<feature type="region of interest" description="Disordered" evidence="1">
    <location>
        <begin position="111"/>
        <end position="134"/>
    </location>
</feature>
<keyword evidence="6" id="KW-1185">Reference proteome</keyword>
<evidence type="ECO:0000313" key="5">
    <source>
        <dbReference type="Proteomes" id="UP000179920"/>
    </source>
</evidence>
<name>A0A1K0H492_9BASI</name>
<dbReference type="Proteomes" id="UP000658997">
    <property type="component" value="Unassembled WGS sequence"/>
</dbReference>
<keyword evidence="2" id="KW-1133">Transmembrane helix</keyword>
<dbReference type="EMBL" id="ULHB01000028">
    <property type="protein sequence ID" value="SYW77792.1"/>
    <property type="molecule type" value="Genomic_DNA"/>
</dbReference>
<proteinExistence type="predicted"/>